<dbReference type="GO" id="GO:0015031">
    <property type="term" value="P:protein transport"/>
    <property type="evidence" value="ECO:0007669"/>
    <property type="project" value="UniProtKB-KW"/>
</dbReference>
<dbReference type="SUPFAM" id="SSF103657">
    <property type="entry name" value="BAR/IMD domain-like"/>
    <property type="match status" value="1"/>
</dbReference>
<keyword evidence="7" id="KW-0472">Membrane</keyword>
<evidence type="ECO:0000256" key="4">
    <source>
        <dbReference type="ARBA" id="ARBA00022787"/>
    </source>
</evidence>
<dbReference type="PANTHER" id="PTHR12289">
    <property type="entry name" value="METAXIN RELATED"/>
    <property type="match status" value="1"/>
</dbReference>
<dbReference type="Gene3D" id="1.20.1270.60">
    <property type="entry name" value="Arfaptin homology (AH) domain/BAR domain"/>
    <property type="match status" value="1"/>
</dbReference>
<dbReference type="SUPFAM" id="SSF48350">
    <property type="entry name" value="GTPase activation domain, GAP"/>
    <property type="match status" value="1"/>
</dbReference>
<dbReference type="InterPro" id="IPR036282">
    <property type="entry name" value="Glutathione-S-Trfase_C_sf"/>
</dbReference>
<dbReference type="InterPro" id="IPR019564">
    <property type="entry name" value="Sam37/metaxin_N"/>
</dbReference>
<evidence type="ECO:0000256" key="6">
    <source>
        <dbReference type="ARBA" id="ARBA00023128"/>
    </source>
</evidence>
<feature type="region of interest" description="Disordered" evidence="8">
    <location>
        <begin position="925"/>
        <end position="944"/>
    </location>
</feature>
<dbReference type="EMBL" id="MBFS01001819">
    <property type="protein sequence ID" value="PVV00620.1"/>
    <property type="molecule type" value="Genomic_DNA"/>
</dbReference>
<keyword evidence="4" id="KW-1000">Mitochondrion outer membrane</keyword>
<evidence type="ECO:0000259" key="9">
    <source>
        <dbReference type="PROSITE" id="PS50238"/>
    </source>
</evidence>
<dbReference type="InterPro" id="IPR050931">
    <property type="entry name" value="Mito_Protein_Transport_Metaxin"/>
</dbReference>
<sequence length="957" mass="107900">MKSAIHQYISFTSDLIPKLMNIFDNQKTYEETIKPEQDVQLIIENYGTGKFWPSPMLYVPYGSRYTDYQIFGVPLTEQLSVSKKPEPMFIAKSLSAITKMSVGFPKDEAYNFWKAPFDLAKVHDIRYKLNTSPKITLKFFKQQDLGLVINTLYLYLLELPDCLCTSDLYDPIKALYSIKDDIADRLKPLSSLLSSLYPANLVTLKAIVKTIKNLMSDDEDENRKNEFLAYVSHRLGNVVLRPSLNSNRSTHDLHPQKFFTDLVLNYEKYLENLESTAKVTQATIPYYPELAKPSANTRDFSLEQNSIESFLTPKNIMSEIRSTFSLTESTDKSNRDSFSSTSSSEGDFISSLKSGIGFFSGKFKIKNKENSNKQAPSKSSNIHSSVNTFHEQHQPNPVQSSPAIIEDKTISNDAPSQELKLAKPIENEEQTNNDIPKEKSKNSTDSGHFSESENIIASDTLVTKVSAIDLDPEIQNEVENALKGSDKGSVHGVDDSEDHNLNQTSHFSNSLRVFVYPPFDRFKLLSDSFDPECQALVAYLRFTDSEWEIRQAKTADIAPLGELPFFSDGLDFWESGLPHCIKYLKLQKYDLDSTLSDKELAISAALQSAIRSDLRDALSYEWFIVEENYYGNIKPNLVQIFGRFPAIFNISKIWFKLIKKLENRGWIVPKNSTSPVASKKSSVAFEKKDASGKNNSSEAAKKQERNKAYESAEQILKMLDIQLGNKPFFMGDNPTTLDAIAFGYLSLAINVELKKPALKSLIVLEFPKLLDYVSRLNMMFYGSTPGQTTQQVNRFDPSLNSKAKSKPLSISLPGPDSFVSFAKASFDFLSPSLFAFVSDFKAKALQFKTNLTKEKPSGVYNPQLNRKNTPFGTSQFLIGSLFLVLGFVSSKRIFITNEENILEDASDDEETYSFNARDILGSISSNNEIGSDASFEDPSDLNEHSSTEFMEEFDDFH</sequence>
<dbReference type="InterPro" id="IPR008936">
    <property type="entry name" value="Rho_GTPase_activation_prot"/>
</dbReference>
<feature type="region of interest" description="Disordered" evidence="8">
    <location>
        <begin position="325"/>
        <end position="347"/>
    </location>
</feature>
<dbReference type="GO" id="GO:0007005">
    <property type="term" value="P:mitochondrion organization"/>
    <property type="evidence" value="ECO:0007669"/>
    <property type="project" value="TreeGrafter"/>
</dbReference>
<name>A0A2T9Z7R1_9FUNG</name>
<evidence type="ECO:0000256" key="8">
    <source>
        <dbReference type="SAM" id="MobiDB-lite"/>
    </source>
</evidence>
<keyword evidence="11" id="KW-1185">Reference proteome</keyword>
<gene>
    <name evidence="10" type="ORF">BB560_004992</name>
</gene>
<dbReference type="OrthoDB" id="5579620at2759"/>
<feature type="compositionally biased region" description="Polar residues" evidence="8">
    <location>
        <begin position="672"/>
        <end position="681"/>
    </location>
</feature>
<evidence type="ECO:0000313" key="10">
    <source>
        <dbReference type="EMBL" id="PVV00620.1"/>
    </source>
</evidence>
<protein>
    <recommendedName>
        <fullName evidence="9">Rho-GAP domain-containing protein</fullName>
    </recommendedName>
</protein>
<keyword evidence="5" id="KW-0653">Protein transport</keyword>
<dbReference type="InterPro" id="IPR000198">
    <property type="entry name" value="RhoGAP_dom"/>
</dbReference>
<dbReference type="InterPro" id="IPR027267">
    <property type="entry name" value="AH/BAR_dom_sf"/>
</dbReference>
<dbReference type="AlphaFoldDB" id="A0A2T9Z7R1"/>
<feature type="region of interest" description="Disordered" evidence="8">
    <location>
        <begin position="672"/>
        <end position="706"/>
    </location>
</feature>
<dbReference type="Gene3D" id="1.20.1050.10">
    <property type="match status" value="1"/>
</dbReference>
<keyword evidence="3" id="KW-0813">Transport</keyword>
<feature type="compositionally biased region" description="Polar residues" evidence="8">
    <location>
        <begin position="443"/>
        <end position="453"/>
    </location>
</feature>
<evidence type="ECO:0000313" key="11">
    <source>
        <dbReference type="Proteomes" id="UP000245609"/>
    </source>
</evidence>
<accession>A0A2T9Z7R1</accession>
<dbReference type="Gene3D" id="1.10.555.10">
    <property type="entry name" value="Rho GTPase activation protein"/>
    <property type="match status" value="1"/>
</dbReference>
<dbReference type="SMART" id="SM00324">
    <property type="entry name" value="RhoGAP"/>
    <property type="match status" value="1"/>
</dbReference>
<reference evidence="10 11" key="1">
    <citation type="journal article" date="2018" name="MBio">
        <title>Comparative Genomics Reveals the Core Gene Toolbox for the Fungus-Insect Symbiosis.</title>
        <authorList>
            <person name="Wang Y."/>
            <person name="Stata M."/>
            <person name="Wang W."/>
            <person name="Stajich J.E."/>
            <person name="White M.M."/>
            <person name="Moncalvo J.M."/>
        </authorList>
    </citation>
    <scope>NUCLEOTIDE SEQUENCE [LARGE SCALE GENOMIC DNA]</scope>
    <source>
        <strain evidence="10 11">SC-DP-2</strain>
    </source>
</reference>
<evidence type="ECO:0000256" key="5">
    <source>
        <dbReference type="ARBA" id="ARBA00022927"/>
    </source>
</evidence>
<feature type="compositionally biased region" description="Low complexity" evidence="8">
    <location>
        <begin position="336"/>
        <end position="347"/>
    </location>
</feature>
<evidence type="ECO:0000256" key="7">
    <source>
        <dbReference type="ARBA" id="ARBA00023136"/>
    </source>
</evidence>
<evidence type="ECO:0000256" key="2">
    <source>
        <dbReference type="ARBA" id="ARBA00009170"/>
    </source>
</evidence>
<evidence type="ECO:0000256" key="3">
    <source>
        <dbReference type="ARBA" id="ARBA00022448"/>
    </source>
</evidence>
<comment type="subcellular location">
    <subcellularLocation>
        <location evidence="1">Mitochondrion outer membrane</location>
    </subcellularLocation>
</comment>
<feature type="region of interest" description="Disordered" evidence="8">
    <location>
        <begin position="421"/>
        <end position="453"/>
    </location>
</feature>
<keyword evidence="6" id="KW-0496">Mitochondrion</keyword>
<dbReference type="PANTHER" id="PTHR12289:SF41">
    <property type="entry name" value="FAILED AXON CONNECTIONS-RELATED"/>
    <property type="match status" value="1"/>
</dbReference>
<dbReference type="GO" id="GO:0001401">
    <property type="term" value="C:SAM complex"/>
    <property type="evidence" value="ECO:0007669"/>
    <property type="project" value="InterPro"/>
</dbReference>
<dbReference type="Pfam" id="PF00620">
    <property type="entry name" value="RhoGAP"/>
    <property type="match status" value="1"/>
</dbReference>
<proteinExistence type="inferred from homology"/>
<comment type="similarity">
    <text evidence="2">Belongs to the metaxin family.</text>
</comment>
<feature type="domain" description="Rho-GAP" evidence="9">
    <location>
        <begin position="73"/>
        <end position="271"/>
    </location>
</feature>
<dbReference type="Proteomes" id="UP000245609">
    <property type="component" value="Unassembled WGS sequence"/>
</dbReference>
<evidence type="ECO:0000256" key="1">
    <source>
        <dbReference type="ARBA" id="ARBA00004294"/>
    </source>
</evidence>
<dbReference type="InterPro" id="IPR033468">
    <property type="entry name" value="Metaxin_GST"/>
</dbReference>
<comment type="caution">
    <text evidence="10">The sequence shown here is derived from an EMBL/GenBank/DDBJ whole genome shotgun (WGS) entry which is preliminary data.</text>
</comment>
<dbReference type="STRING" id="133381.A0A2T9Z7R1"/>
<dbReference type="SUPFAM" id="SSF47616">
    <property type="entry name" value="GST C-terminal domain-like"/>
    <property type="match status" value="1"/>
</dbReference>
<dbReference type="Pfam" id="PF10568">
    <property type="entry name" value="Tom37"/>
    <property type="match status" value="1"/>
</dbReference>
<dbReference type="Pfam" id="PF17171">
    <property type="entry name" value="GST_C_6"/>
    <property type="match status" value="1"/>
</dbReference>
<organism evidence="10 11">
    <name type="scientific">Smittium megazygosporum</name>
    <dbReference type="NCBI Taxonomy" id="133381"/>
    <lineage>
        <taxon>Eukaryota</taxon>
        <taxon>Fungi</taxon>
        <taxon>Fungi incertae sedis</taxon>
        <taxon>Zoopagomycota</taxon>
        <taxon>Kickxellomycotina</taxon>
        <taxon>Harpellomycetes</taxon>
        <taxon>Harpellales</taxon>
        <taxon>Legeriomycetaceae</taxon>
        <taxon>Smittium</taxon>
    </lineage>
</organism>
<dbReference type="GO" id="GO:0007165">
    <property type="term" value="P:signal transduction"/>
    <property type="evidence" value="ECO:0007669"/>
    <property type="project" value="InterPro"/>
</dbReference>
<dbReference type="CDD" id="cd03193">
    <property type="entry name" value="GST_C_Metaxin"/>
    <property type="match status" value="1"/>
</dbReference>
<dbReference type="PROSITE" id="PS50238">
    <property type="entry name" value="RHOGAP"/>
    <property type="match status" value="1"/>
</dbReference>